<keyword evidence="2" id="KW-1185">Reference proteome</keyword>
<evidence type="ECO:0000313" key="1">
    <source>
        <dbReference type="EMBL" id="BBC33264.1"/>
    </source>
</evidence>
<dbReference type="Proteomes" id="UP001321542">
    <property type="component" value="Chromosome"/>
</dbReference>
<proteinExistence type="predicted"/>
<accession>A0ABM7FB48</accession>
<reference evidence="1 2" key="1">
    <citation type="journal article" date="2010" name="ChemBioChem">
        <title>Cloning and characterization of the biosynthetic gene cluster of 16-membered macrolide antibiotic FD-891: involvement of a dual functional cytochrome P450 monooxygenase catalyzing epoxidation and hydroxylation.</title>
        <authorList>
            <person name="Kudo F."/>
            <person name="Motegi A."/>
            <person name="Mizoue K."/>
            <person name="Eguchi T."/>
        </authorList>
    </citation>
    <scope>NUCLEOTIDE SEQUENCE [LARGE SCALE GENOMIC DNA]</scope>
    <source>
        <strain evidence="1 2">A-8890</strain>
    </source>
</reference>
<organism evidence="1 2">
    <name type="scientific">Streptomyces graminofaciens</name>
    <dbReference type="NCBI Taxonomy" id="68212"/>
    <lineage>
        <taxon>Bacteria</taxon>
        <taxon>Bacillati</taxon>
        <taxon>Actinomycetota</taxon>
        <taxon>Actinomycetes</taxon>
        <taxon>Kitasatosporales</taxon>
        <taxon>Streptomycetaceae</taxon>
        <taxon>Streptomyces</taxon>
    </lineage>
</organism>
<name>A0ABM7FB48_9ACTN</name>
<reference evidence="1 2" key="2">
    <citation type="journal article" date="2023" name="ChemBioChem">
        <title>Acyltransferase Domain Exchange between Two Independent Type I Polyketide Synthases in the Same Producer Strain of Macrolide Antibiotics.</title>
        <authorList>
            <person name="Kudo F."/>
            <person name="Kishikawa K."/>
            <person name="Tsuboi K."/>
            <person name="Kido T."/>
            <person name="Usui T."/>
            <person name="Hashimoto J."/>
            <person name="Shin-Ya K."/>
            <person name="Miyanaga A."/>
            <person name="Eguchi T."/>
        </authorList>
    </citation>
    <scope>NUCLEOTIDE SEQUENCE [LARGE SCALE GENOMIC DNA]</scope>
    <source>
        <strain evidence="1 2">A-8890</strain>
    </source>
</reference>
<dbReference type="EMBL" id="AP018448">
    <property type="protein sequence ID" value="BBC33264.1"/>
    <property type="molecule type" value="Genomic_DNA"/>
</dbReference>
<sequence length="110" mass="12065">MLRALASDNYSPEPCDRVTVVVEALIQRLYRGGSWLIHSGFKGECGEFERKQGVRAFLCDCPGCGVRHPRTGEARVERSLDAVVRLFGTAQPPPLRGAARAALLTRITLV</sequence>
<evidence type="ECO:0000313" key="2">
    <source>
        <dbReference type="Proteomes" id="UP001321542"/>
    </source>
</evidence>
<gene>
    <name evidence="1" type="ORF">SGFS_045580</name>
</gene>
<protein>
    <submittedName>
        <fullName evidence="1">Uncharacterized protein</fullName>
    </submittedName>
</protein>